<dbReference type="AlphaFoldDB" id="F6I1C2"/>
<dbReference type="HOGENOM" id="CLU_2643072_0_0_1"/>
<name>F6I1C2_VITVI</name>
<dbReference type="PaxDb" id="29760-VIT_15s0045g00150.t01"/>
<evidence type="ECO:0000313" key="3">
    <source>
        <dbReference type="Proteomes" id="UP000009183"/>
    </source>
</evidence>
<keyword evidence="3" id="KW-1185">Reference proteome</keyword>
<evidence type="ECO:0000313" key="2">
    <source>
        <dbReference type="EMBL" id="CCB60738.1"/>
    </source>
</evidence>
<evidence type="ECO:0000256" key="1">
    <source>
        <dbReference type="SAM" id="MobiDB-lite"/>
    </source>
</evidence>
<sequence>METPLLAPQELNDQNSQKGAPGGGGGGDPLFHLLSTFPLSKFEMSLLGGLLLASIEVDPVMDICIKPLEGWKTSVVT</sequence>
<feature type="region of interest" description="Disordered" evidence="1">
    <location>
        <begin position="1"/>
        <end position="27"/>
    </location>
</feature>
<dbReference type="InParanoid" id="F6I1C2"/>
<dbReference type="Proteomes" id="UP000009183">
    <property type="component" value="Chromosome 15"/>
</dbReference>
<organism evidence="2 3">
    <name type="scientific">Vitis vinifera</name>
    <name type="common">Grape</name>
    <dbReference type="NCBI Taxonomy" id="29760"/>
    <lineage>
        <taxon>Eukaryota</taxon>
        <taxon>Viridiplantae</taxon>
        <taxon>Streptophyta</taxon>
        <taxon>Embryophyta</taxon>
        <taxon>Tracheophyta</taxon>
        <taxon>Spermatophyta</taxon>
        <taxon>Magnoliopsida</taxon>
        <taxon>eudicotyledons</taxon>
        <taxon>Gunneridae</taxon>
        <taxon>Pentapetalae</taxon>
        <taxon>rosids</taxon>
        <taxon>Vitales</taxon>
        <taxon>Vitaceae</taxon>
        <taxon>Viteae</taxon>
        <taxon>Vitis</taxon>
    </lineage>
</organism>
<proteinExistence type="predicted"/>
<protein>
    <submittedName>
        <fullName evidence="2">Uncharacterized protein</fullName>
    </submittedName>
</protein>
<gene>
    <name evidence="2" type="ordered locus">VIT_15s0045g00150</name>
</gene>
<accession>F6I1C2</accession>
<reference evidence="3" key="1">
    <citation type="journal article" date="2007" name="Nature">
        <title>The grapevine genome sequence suggests ancestral hexaploidization in major angiosperm phyla.</title>
        <authorList>
            <consortium name="The French-Italian Public Consortium for Grapevine Genome Characterization."/>
            <person name="Jaillon O."/>
            <person name="Aury J.-M."/>
            <person name="Noel B."/>
            <person name="Policriti A."/>
            <person name="Clepet C."/>
            <person name="Casagrande A."/>
            <person name="Choisne N."/>
            <person name="Aubourg S."/>
            <person name="Vitulo N."/>
            <person name="Jubin C."/>
            <person name="Vezzi A."/>
            <person name="Legeai F."/>
            <person name="Hugueney P."/>
            <person name="Dasilva C."/>
            <person name="Horner D."/>
            <person name="Mica E."/>
            <person name="Jublot D."/>
            <person name="Poulain J."/>
            <person name="Bruyere C."/>
            <person name="Billault A."/>
            <person name="Segurens B."/>
            <person name="Gouyvenoux M."/>
            <person name="Ugarte E."/>
            <person name="Cattonaro F."/>
            <person name="Anthouard V."/>
            <person name="Vico V."/>
            <person name="Del Fabbro C."/>
            <person name="Alaux M."/>
            <person name="Di Gaspero G."/>
            <person name="Dumas V."/>
            <person name="Felice N."/>
            <person name="Paillard S."/>
            <person name="Juman I."/>
            <person name="Moroldo M."/>
            <person name="Scalabrin S."/>
            <person name="Canaguier A."/>
            <person name="Le Clainche I."/>
            <person name="Malacrida G."/>
            <person name="Durand E."/>
            <person name="Pesole G."/>
            <person name="Laucou V."/>
            <person name="Chatelet P."/>
            <person name="Merdinoglu D."/>
            <person name="Delledonne M."/>
            <person name="Pezzotti M."/>
            <person name="Lecharny A."/>
            <person name="Scarpelli C."/>
            <person name="Artiguenave F."/>
            <person name="Pe M.E."/>
            <person name="Valle G."/>
            <person name="Morgante M."/>
            <person name="Caboche M."/>
            <person name="Adam-Blondon A.-F."/>
            <person name="Weissenbach J."/>
            <person name="Quetier F."/>
            <person name="Wincker P."/>
        </authorList>
    </citation>
    <scope>NUCLEOTIDE SEQUENCE [LARGE SCALE GENOMIC DNA]</scope>
    <source>
        <strain evidence="3">cv. Pinot noir / PN40024</strain>
    </source>
</reference>
<dbReference type="EMBL" id="FN596510">
    <property type="protein sequence ID" value="CCB60738.1"/>
    <property type="molecule type" value="Genomic_DNA"/>
</dbReference>